<gene>
    <name evidence="2" type="primary">BnaC09g43260D</name>
    <name evidence="2" type="ORF">GSBRNA2T00031568001</name>
</gene>
<dbReference type="Gramene" id="CDY09835">
    <property type="protein sequence ID" value="CDY09835"/>
    <property type="gene ID" value="GSBRNA2T00031568001"/>
</dbReference>
<dbReference type="EMBL" id="LK031999">
    <property type="protein sequence ID" value="CDY09835.1"/>
    <property type="molecule type" value="Genomic_DNA"/>
</dbReference>
<evidence type="ECO:0000313" key="2">
    <source>
        <dbReference type="EMBL" id="CDY09835.1"/>
    </source>
</evidence>
<sequence>MEMKIFSFNAIAVALLIVANSGLMHTRGHSVSCLNQLALCLNYLSGTKKNASSML</sequence>
<organism evidence="2 3">
    <name type="scientific">Brassica napus</name>
    <name type="common">Rape</name>
    <dbReference type="NCBI Taxonomy" id="3708"/>
    <lineage>
        <taxon>Eukaryota</taxon>
        <taxon>Viridiplantae</taxon>
        <taxon>Streptophyta</taxon>
        <taxon>Embryophyta</taxon>
        <taxon>Tracheophyta</taxon>
        <taxon>Spermatophyta</taxon>
        <taxon>Magnoliopsida</taxon>
        <taxon>eudicotyledons</taxon>
        <taxon>Gunneridae</taxon>
        <taxon>Pentapetalae</taxon>
        <taxon>rosids</taxon>
        <taxon>malvids</taxon>
        <taxon>Brassicales</taxon>
        <taxon>Brassicaceae</taxon>
        <taxon>Brassiceae</taxon>
        <taxon>Brassica</taxon>
    </lineage>
</organism>
<evidence type="ECO:0000313" key="3">
    <source>
        <dbReference type="Proteomes" id="UP000028999"/>
    </source>
</evidence>
<accession>A0A078F5U9</accession>
<keyword evidence="1" id="KW-0732">Signal</keyword>
<feature type="signal peptide" evidence="1">
    <location>
        <begin position="1"/>
        <end position="28"/>
    </location>
</feature>
<protein>
    <submittedName>
        <fullName evidence="2">BnaC09g43260D protein</fullName>
    </submittedName>
</protein>
<dbReference type="AlphaFoldDB" id="A0A078F5U9"/>
<keyword evidence="3" id="KW-1185">Reference proteome</keyword>
<proteinExistence type="predicted"/>
<feature type="chain" id="PRO_5001734317" evidence="1">
    <location>
        <begin position="29"/>
        <end position="55"/>
    </location>
</feature>
<evidence type="ECO:0000256" key="1">
    <source>
        <dbReference type="SAM" id="SignalP"/>
    </source>
</evidence>
<dbReference type="PaxDb" id="3708-A0A078F5U9"/>
<reference evidence="2 3" key="1">
    <citation type="journal article" date="2014" name="Science">
        <title>Plant genetics. Early allopolyploid evolution in the post-Neolithic Brassica napus oilseed genome.</title>
        <authorList>
            <person name="Chalhoub B."/>
            <person name="Denoeud F."/>
            <person name="Liu S."/>
            <person name="Parkin I.A."/>
            <person name="Tang H."/>
            <person name="Wang X."/>
            <person name="Chiquet J."/>
            <person name="Belcram H."/>
            <person name="Tong C."/>
            <person name="Samans B."/>
            <person name="Correa M."/>
            <person name="Da Silva C."/>
            <person name="Just J."/>
            <person name="Falentin C."/>
            <person name="Koh C.S."/>
            <person name="Le Clainche I."/>
            <person name="Bernard M."/>
            <person name="Bento P."/>
            <person name="Noel B."/>
            <person name="Labadie K."/>
            <person name="Alberti A."/>
            <person name="Charles M."/>
            <person name="Arnaud D."/>
            <person name="Guo H."/>
            <person name="Daviaud C."/>
            <person name="Alamery S."/>
            <person name="Jabbari K."/>
            <person name="Zhao M."/>
            <person name="Edger P.P."/>
            <person name="Chelaifa H."/>
            <person name="Tack D."/>
            <person name="Lassalle G."/>
            <person name="Mestiri I."/>
            <person name="Schnel N."/>
            <person name="Le Paslier M.C."/>
            <person name="Fan G."/>
            <person name="Renault V."/>
            <person name="Bayer P.E."/>
            <person name="Golicz A.A."/>
            <person name="Manoli S."/>
            <person name="Lee T.H."/>
            <person name="Thi V.H."/>
            <person name="Chalabi S."/>
            <person name="Hu Q."/>
            <person name="Fan C."/>
            <person name="Tollenaere R."/>
            <person name="Lu Y."/>
            <person name="Battail C."/>
            <person name="Shen J."/>
            <person name="Sidebottom C.H."/>
            <person name="Wang X."/>
            <person name="Canaguier A."/>
            <person name="Chauveau A."/>
            <person name="Berard A."/>
            <person name="Deniot G."/>
            <person name="Guan M."/>
            <person name="Liu Z."/>
            <person name="Sun F."/>
            <person name="Lim Y.P."/>
            <person name="Lyons E."/>
            <person name="Town C.D."/>
            <person name="Bancroft I."/>
            <person name="Wang X."/>
            <person name="Meng J."/>
            <person name="Ma J."/>
            <person name="Pires J.C."/>
            <person name="King G.J."/>
            <person name="Brunel D."/>
            <person name="Delourme R."/>
            <person name="Renard M."/>
            <person name="Aury J.M."/>
            <person name="Adams K.L."/>
            <person name="Batley J."/>
            <person name="Snowdon R.J."/>
            <person name="Tost J."/>
            <person name="Edwards D."/>
            <person name="Zhou Y."/>
            <person name="Hua W."/>
            <person name="Sharpe A.G."/>
            <person name="Paterson A.H."/>
            <person name="Guan C."/>
            <person name="Wincker P."/>
        </authorList>
    </citation>
    <scope>NUCLEOTIDE SEQUENCE [LARGE SCALE GENOMIC DNA]</scope>
    <source>
        <strain evidence="3">cv. Darmor-bzh</strain>
    </source>
</reference>
<name>A0A078F5U9_BRANA</name>
<dbReference type="Proteomes" id="UP000028999">
    <property type="component" value="Unassembled WGS sequence"/>
</dbReference>